<comment type="similarity">
    <text evidence="1">Belongs to the universal stress protein A family.</text>
</comment>
<dbReference type="OrthoDB" id="105697at2157"/>
<dbReference type="PRINTS" id="PR01438">
    <property type="entry name" value="UNVRSLSTRESS"/>
</dbReference>
<dbReference type="InterPro" id="IPR006016">
    <property type="entry name" value="UspA"/>
</dbReference>
<dbReference type="SUPFAM" id="SSF52402">
    <property type="entry name" value="Adenine nucleotide alpha hydrolases-like"/>
    <property type="match status" value="1"/>
</dbReference>
<evidence type="ECO:0000313" key="3">
    <source>
        <dbReference type="EMBL" id="RKD93604.1"/>
    </source>
</evidence>
<dbReference type="Pfam" id="PF00582">
    <property type="entry name" value="Usp"/>
    <property type="match status" value="1"/>
</dbReference>
<dbReference type="PANTHER" id="PTHR46268">
    <property type="entry name" value="STRESS RESPONSE PROTEIN NHAX"/>
    <property type="match status" value="1"/>
</dbReference>
<sequence>MATHVLVPVDDSDPSDAALEFALEDQPDATITALHVVDPADLPGSPTLEAETDEEYDEFRLQQREFSEEIFDDARKVAAEHGASIETDQVVGSVADAVIEYADEHAVDRIVIGSHGRTGASRVLLGSVAETVARRAPVPVTIVR</sequence>
<dbReference type="AlphaFoldDB" id="A0A3R7FUC9"/>
<organism evidence="3 4">
    <name type="scientific">Halopiger aswanensis</name>
    <dbReference type="NCBI Taxonomy" id="148449"/>
    <lineage>
        <taxon>Archaea</taxon>
        <taxon>Methanobacteriati</taxon>
        <taxon>Methanobacteriota</taxon>
        <taxon>Stenosarchaea group</taxon>
        <taxon>Halobacteria</taxon>
        <taxon>Halobacteriales</taxon>
        <taxon>Natrialbaceae</taxon>
        <taxon>Halopiger</taxon>
    </lineage>
</organism>
<evidence type="ECO:0000313" key="4">
    <source>
        <dbReference type="Proteomes" id="UP000283805"/>
    </source>
</evidence>
<reference evidence="3 4" key="1">
    <citation type="submission" date="2018-09" db="EMBL/GenBank/DDBJ databases">
        <title>Genomic Encyclopedia of Archaeal and Bacterial Type Strains, Phase II (KMG-II): from individual species to whole genera.</title>
        <authorList>
            <person name="Goeker M."/>
        </authorList>
    </citation>
    <scope>NUCLEOTIDE SEQUENCE [LARGE SCALE GENOMIC DNA]</scope>
    <source>
        <strain evidence="3 4">DSM 13151</strain>
    </source>
</reference>
<keyword evidence="4" id="KW-1185">Reference proteome</keyword>
<accession>A0A3R7FUC9</accession>
<dbReference type="PANTHER" id="PTHR46268:SF24">
    <property type="entry name" value="UNIVERSAL STRESS PROTEIN"/>
    <property type="match status" value="1"/>
</dbReference>
<name>A0A3R7FUC9_9EURY</name>
<dbReference type="InterPro" id="IPR014729">
    <property type="entry name" value="Rossmann-like_a/b/a_fold"/>
</dbReference>
<protein>
    <submittedName>
        <fullName evidence="3">Nucleotide-binding universal stress UspA family protein</fullName>
    </submittedName>
</protein>
<feature type="domain" description="UspA" evidence="2">
    <location>
        <begin position="1"/>
        <end position="144"/>
    </location>
</feature>
<comment type="caution">
    <text evidence="3">The sequence shown here is derived from an EMBL/GenBank/DDBJ whole genome shotgun (WGS) entry which is preliminary data.</text>
</comment>
<evidence type="ECO:0000256" key="1">
    <source>
        <dbReference type="ARBA" id="ARBA00008791"/>
    </source>
</evidence>
<evidence type="ECO:0000259" key="2">
    <source>
        <dbReference type="Pfam" id="PF00582"/>
    </source>
</evidence>
<dbReference type="CDD" id="cd00293">
    <property type="entry name" value="USP-like"/>
    <property type="match status" value="1"/>
</dbReference>
<dbReference type="Proteomes" id="UP000283805">
    <property type="component" value="Unassembled WGS sequence"/>
</dbReference>
<dbReference type="RefSeq" id="WP_120245602.1">
    <property type="nucleotide sequence ID" value="NZ_RAPO01000003.1"/>
</dbReference>
<dbReference type="Gene3D" id="3.40.50.620">
    <property type="entry name" value="HUPs"/>
    <property type="match status" value="1"/>
</dbReference>
<dbReference type="EMBL" id="RAPO01000003">
    <property type="protein sequence ID" value="RKD93604.1"/>
    <property type="molecule type" value="Genomic_DNA"/>
</dbReference>
<proteinExistence type="inferred from homology"/>
<gene>
    <name evidence="3" type="ORF">ATJ93_3234</name>
</gene>
<dbReference type="InterPro" id="IPR006015">
    <property type="entry name" value="Universal_stress_UspA"/>
</dbReference>